<dbReference type="AlphaFoldDB" id="A0A1F6EB32"/>
<protein>
    <recommendedName>
        <fullName evidence="4">Rod shape-determining protein MreD</fullName>
    </recommendedName>
</protein>
<keyword evidence="1" id="KW-0472">Membrane</keyword>
<dbReference type="Proteomes" id="UP000176914">
    <property type="component" value="Unassembled WGS sequence"/>
</dbReference>
<accession>A0A1F6EB32</accession>
<sequence length="175" mass="18813">MSAWLKYILTFVAVFAFRLLPFRAPNVEPILASVMPLSKRFGALPGILFGVLSIVLYDAVTSGWGTWTWVTALAYGALGAASYFYFKNRSASRGNFVRFSIVGVLFYDAVTGLTIGPLFNGQSFSAALAGQVPFTVLHLLGAVVFAALVSPALYRWFAMSESPARAAAPAQTLSN</sequence>
<evidence type="ECO:0000313" key="3">
    <source>
        <dbReference type="Proteomes" id="UP000176914"/>
    </source>
</evidence>
<feature type="transmembrane region" description="Helical" evidence="1">
    <location>
        <begin position="139"/>
        <end position="157"/>
    </location>
</feature>
<evidence type="ECO:0000313" key="2">
    <source>
        <dbReference type="EMBL" id="OGG70790.1"/>
    </source>
</evidence>
<evidence type="ECO:0008006" key="4">
    <source>
        <dbReference type="Google" id="ProtNLM"/>
    </source>
</evidence>
<name>A0A1F6EB32_9BACT</name>
<feature type="transmembrane region" description="Helical" evidence="1">
    <location>
        <begin position="41"/>
        <end position="60"/>
    </location>
</feature>
<organism evidence="2 3">
    <name type="scientific">Candidatus Kaiserbacteria bacterium RIFCSPHIGHO2_02_FULL_55_25</name>
    <dbReference type="NCBI Taxonomy" id="1798498"/>
    <lineage>
        <taxon>Bacteria</taxon>
        <taxon>Candidatus Kaiseribacteriota</taxon>
    </lineage>
</organism>
<gene>
    <name evidence="2" type="ORF">A3C20_04705</name>
</gene>
<feature type="transmembrane region" description="Helical" evidence="1">
    <location>
        <begin position="6"/>
        <end position="21"/>
    </location>
</feature>
<comment type="caution">
    <text evidence="2">The sequence shown here is derived from an EMBL/GenBank/DDBJ whole genome shotgun (WGS) entry which is preliminary data.</text>
</comment>
<dbReference type="Gene3D" id="1.10.1760.20">
    <property type="match status" value="1"/>
</dbReference>
<feature type="transmembrane region" description="Helical" evidence="1">
    <location>
        <begin position="66"/>
        <end position="86"/>
    </location>
</feature>
<reference evidence="2 3" key="1">
    <citation type="journal article" date="2016" name="Nat. Commun.">
        <title>Thousands of microbial genomes shed light on interconnected biogeochemical processes in an aquifer system.</title>
        <authorList>
            <person name="Anantharaman K."/>
            <person name="Brown C.T."/>
            <person name="Hug L.A."/>
            <person name="Sharon I."/>
            <person name="Castelle C.J."/>
            <person name="Probst A.J."/>
            <person name="Thomas B.C."/>
            <person name="Singh A."/>
            <person name="Wilkins M.J."/>
            <person name="Karaoz U."/>
            <person name="Brodie E.L."/>
            <person name="Williams K.H."/>
            <person name="Hubbard S.S."/>
            <person name="Banfield J.F."/>
        </authorList>
    </citation>
    <scope>NUCLEOTIDE SEQUENCE [LARGE SCALE GENOMIC DNA]</scope>
</reference>
<evidence type="ECO:0000256" key="1">
    <source>
        <dbReference type="SAM" id="Phobius"/>
    </source>
</evidence>
<keyword evidence="1" id="KW-0812">Transmembrane</keyword>
<feature type="transmembrane region" description="Helical" evidence="1">
    <location>
        <begin position="98"/>
        <end position="119"/>
    </location>
</feature>
<proteinExistence type="predicted"/>
<keyword evidence="1" id="KW-1133">Transmembrane helix</keyword>
<dbReference type="EMBL" id="MFLL01000001">
    <property type="protein sequence ID" value="OGG70790.1"/>
    <property type="molecule type" value="Genomic_DNA"/>
</dbReference>